<dbReference type="RefSeq" id="WP_274044528.1">
    <property type="nucleotide sequence ID" value="NZ_JANCPR020000006.1"/>
</dbReference>
<reference evidence="1 2" key="1">
    <citation type="submission" date="2023-05" db="EMBL/GenBank/DDBJ databases">
        <title>Streptantibioticus silvisoli sp. nov., acidotolerant actinomycetes 1 from pine litter.</title>
        <authorList>
            <person name="Swiecimska M."/>
            <person name="Golinska P."/>
            <person name="Sangal V."/>
            <person name="Wachnowicz B."/>
            <person name="Goodfellow M."/>
        </authorList>
    </citation>
    <scope>NUCLEOTIDE SEQUENCE [LARGE SCALE GENOMIC DNA]</scope>
    <source>
        <strain evidence="1 2">DSM 42109</strain>
    </source>
</reference>
<organism evidence="1 2">
    <name type="scientific">Streptomyces iconiensis</name>
    <dbReference type="NCBI Taxonomy" id="1384038"/>
    <lineage>
        <taxon>Bacteria</taxon>
        <taxon>Bacillati</taxon>
        <taxon>Actinomycetota</taxon>
        <taxon>Actinomycetes</taxon>
        <taxon>Kitasatosporales</taxon>
        <taxon>Streptomycetaceae</taxon>
        <taxon>Streptomyces</taxon>
    </lineage>
</organism>
<dbReference type="Proteomes" id="UP001214441">
    <property type="component" value="Unassembled WGS sequence"/>
</dbReference>
<protein>
    <submittedName>
        <fullName evidence="1">Uncharacterized protein</fullName>
    </submittedName>
</protein>
<comment type="caution">
    <text evidence="1">The sequence shown here is derived from an EMBL/GenBank/DDBJ whole genome shotgun (WGS) entry which is preliminary data.</text>
</comment>
<evidence type="ECO:0000313" key="2">
    <source>
        <dbReference type="Proteomes" id="UP001214441"/>
    </source>
</evidence>
<keyword evidence="2" id="KW-1185">Reference proteome</keyword>
<name>A0ABT6ZRS1_9ACTN</name>
<evidence type="ECO:0000313" key="1">
    <source>
        <dbReference type="EMBL" id="MDJ1131753.1"/>
    </source>
</evidence>
<proteinExistence type="predicted"/>
<accession>A0ABT6ZRS1</accession>
<sequence length="119" mass="13020">MTNQNTRAPRATLAVTGARSARRHLIRRDVIARQLTQIAPGTARVRTVPVRADDRLSTWVGLDDGLGHAITADRAAHRAAHGLLRRMFPGADWSRPHGYDATTGVLSIDEPTMPEELHG</sequence>
<gene>
    <name evidence="1" type="ORF">NMN56_007230</name>
</gene>
<dbReference type="EMBL" id="JANCPR020000006">
    <property type="protein sequence ID" value="MDJ1131753.1"/>
    <property type="molecule type" value="Genomic_DNA"/>
</dbReference>